<dbReference type="EMBL" id="FMAR01000010">
    <property type="protein sequence ID" value="SCC47966.1"/>
    <property type="molecule type" value="Genomic_DNA"/>
</dbReference>
<proteinExistence type="predicted"/>
<evidence type="ECO:0000259" key="3">
    <source>
        <dbReference type="Pfam" id="PF07863"/>
    </source>
</evidence>
<dbReference type="NCBIfam" id="TIGR03782">
    <property type="entry name" value="Bac_Flav_CT_J"/>
    <property type="match status" value="1"/>
</dbReference>
<dbReference type="STRING" id="1335309.GA0116948_11062"/>
<protein>
    <submittedName>
        <fullName evidence="4">Bacteroides conjugative transposon TraJ protein</fullName>
    </submittedName>
</protein>
<accession>A0A1C4EWU4</accession>
<feature type="transmembrane region" description="Helical" evidence="1">
    <location>
        <begin position="91"/>
        <end position="111"/>
    </location>
</feature>
<feature type="transmembrane region" description="Helical" evidence="1">
    <location>
        <begin position="297"/>
        <end position="316"/>
    </location>
</feature>
<reference evidence="4 5" key="1">
    <citation type="submission" date="2016-08" db="EMBL/GenBank/DDBJ databases">
        <authorList>
            <person name="Seilhamer J.J."/>
        </authorList>
    </citation>
    <scope>NUCLEOTIDE SEQUENCE [LARGE SCALE GENOMIC DNA]</scope>
    <source>
        <strain evidence="4 5">A37T2</strain>
    </source>
</reference>
<sequence length="414" mass="45128">MSRQQKGVALVSALVLLLPSLLQAQSISDDMQSMHGVLEQVYNDMIPESAGLIDVARGLAGFGTLWYIAARVWKSIANAEPVDIYPLLKPFVLASCILLYGSVMSVFNGVLKPVELATHQMVLNSDAAIKELLDEKEKAIKGTDYWKMFVGETGDGNAEKWYQYTHNNEDFPNAATSPFQAVGAGMQFEMQKAAYKFQNQVKAWLSQLLDILYQAASLCIDTIRTYYLVVLTILGPLVFGFSCFDGFGHSLSNWMGRYIHIYLWLPVGNIFGAIIGKVQQNMIKIDIQQIKQYGDTAFGPSDTAYLVFLIIAIVGYTTVPNVANYIVQATGTHNNLQKMTNMAAMAVTKYTGAAGQAVGAVYNAQRSFGAGASGQENVSSATGDIGTMMGKSGGYLYKQLKGSEQQKPSNDAKS</sequence>
<name>A0A1C4EWU4_9BACT</name>
<feature type="signal peptide" evidence="2">
    <location>
        <begin position="1"/>
        <end position="24"/>
    </location>
</feature>
<gene>
    <name evidence="4" type="ORF">GA0116948_11062</name>
</gene>
<keyword evidence="5" id="KW-1185">Reference proteome</keyword>
<feature type="transmembrane region" description="Helical" evidence="1">
    <location>
        <begin position="259"/>
        <end position="276"/>
    </location>
</feature>
<dbReference type="RefSeq" id="WP_089713362.1">
    <property type="nucleotide sequence ID" value="NZ_FMAR01000010.1"/>
</dbReference>
<evidence type="ECO:0000313" key="5">
    <source>
        <dbReference type="Proteomes" id="UP000242818"/>
    </source>
</evidence>
<dbReference type="InterPro" id="IPR012424">
    <property type="entry name" value="Conjugative_transposon_TraJ_C"/>
</dbReference>
<organism evidence="4 5">
    <name type="scientific">Chitinophaga costaii</name>
    <dbReference type="NCBI Taxonomy" id="1335309"/>
    <lineage>
        <taxon>Bacteria</taxon>
        <taxon>Pseudomonadati</taxon>
        <taxon>Bacteroidota</taxon>
        <taxon>Chitinophagia</taxon>
        <taxon>Chitinophagales</taxon>
        <taxon>Chitinophagaceae</taxon>
        <taxon>Chitinophaga</taxon>
    </lineage>
</organism>
<feature type="chain" id="PRO_5008691544" evidence="2">
    <location>
        <begin position="25"/>
        <end position="414"/>
    </location>
</feature>
<dbReference type="InterPro" id="IPR022393">
    <property type="entry name" value="Conjugative_transposon_TraJ"/>
</dbReference>
<evidence type="ECO:0000313" key="4">
    <source>
        <dbReference type="EMBL" id="SCC47966.1"/>
    </source>
</evidence>
<dbReference type="Pfam" id="PF07863">
    <property type="entry name" value="CtnDOT_TraJ"/>
    <property type="match status" value="1"/>
</dbReference>
<dbReference type="AlphaFoldDB" id="A0A1C4EWU4"/>
<feature type="domain" description="Conjugative transposon TraJ C-terminal" evidence="3">
    <location>
        <begin position="30"/>
        <end position="364"/>
    </location>
</feature>
<evidence type="ECO:0000256" key="1">
    <source>
        <dbReference type="SAM" id="Phobius"/>
    </source>
</evidence>
<keyword evidence="1" id="KW-0812">Transmembrane</keyword>
<dbReference type="OrthoDB" id="1147144at2"/>
<keyword evidence="1" id="KW-1133">Transmembrane helix</keyword>
<keyword evidence="2" id="KW-0732">Signal</keyword>
<evidence type="ECO:0000256" key="2">
    <source>
        <dbReference type="SAM" id="SignalP"/>
    </source>
</evidence>
<feature type="transmembrane region" description="Helical" evidence="1">
    <location>
        <begin position="226"/>
        <end position="247"/>
    </location>
</feature>
<keyword evidence="1" id="KW-0472">Membrane</keyword>
<dbReference type="Proteomes" id="UP000242818">
    <property type="component" value="Unassembled WGS sequence"/>
</dbReference>